<keyword evidence="2" id="KW-0812">Transmembrane</keyword>
<evidence type="ECO:0000313" key="3">
    <source>
        <dbReference type="Proteomes" id="UP000095287"/>
    </source>
</evidence>
<name>A0A1I7YIQ2_9BILA</name>
<accession>A0A1I7YIQ2</accession>
<keyword evidence="2" id="KW-0472">Membrane</keyword>
<evidence type="ECO:0000256" key="2">
    <source>
        <dbReference type="SAM" id="Phobius"/>
    </source>
</evidence>
<proteinExistence type="predicted"/>
<sequence length="274" mass="30006">MPVKSGITLTRADDEVPQLIKMDDPTACRQKTRMLFTFSPLKHLVPKATFRHSDLAVVPAVTSPPSPPGSGLEEWDCCRAAPAAWMTSRHLRVPPLFALVFFSSFVVLFWSLPVSPTPSCSYSPPEDPNPGPFSVEHVATRPLSGASHPCSQLVAEQSGLSEALSTSATGSTTSSHLSDLSSRGDPTTDKRHSPTALETDQVRVELNSENTEKGSHEILLALEVSLGDSGGIFLNHEISPDSLRLNSVNYWYALPIGFSFRCFIQWIYFYVENM</sequence>
<dbReference type="Proteomes" id="UP000095287">
    <property type="component" value="Unplaced"/>
</dbReference>
<feature type="transmembrane region" description="Helical" evidence="2">
    <location>
        <begin position="96"/>
        <end position="114"/>
    </location>
</feature>
<feature type="compositionally biased region" description="Low complexity" evidence="1">
    <location>
        <begin position="161"/>
        <end position="181"/>
    </location>
</feature>
<evidence type="ECO:0000313" key="4">
    <source>
        <dbReference type="WBParaSite" id="L893_g16523.t1"/>
    </source>
</evidence>
<dbReference type="WBParaSite" id="L893_g16523.t1">
    <property type="protein sequence ID" value="L893_g16523.t1"/>
    <property type="gene ID" value="L893_g16523"/>
</dbReference>
<reference evidence="4" key="1">
    <citation type="submission" date="2016-11" db="UniProtKB">
        <authorList>
            <consortium name="WormBaseParasite"/>
        </authorList>
    </citation>
    <scope>IDENTIFICATION</scope>
</reference>
<keyword evidence="2" id="KW-1133">Transmembrane helix</keyword>
<protein>
    <submittedName>
        <fullName evidence="4">Transmembrane protein</fullName>
    </submittedName>
</protein>
<evidence type="ECO:0000256" key="1">
    <source>
        <dbReference type="SAM" id="MobiDB-lite"/>
    </source>
</evidence>
<keyword evidence="3" id="KW-1185">Reference proteome</keyword>
<feature type="region of interest" description="Disordered" evidence="1">
    <location>
        <begin position="161"/>
        <end position="198"/>
    </location>
</feature>
<organism evidence="3 4">
    <name type="scientific">Steinernema glaseri</name>
    <dbReference type="NCBI Taxonomy" id="37863"/>
    <lineage>
        <taxon>Eukaryota</taxon>
        <taxon>Metazoa</taxon>
        <taxon>Ecdysozoa</taxon>
        <taxon>Nematoda</taxon>
        <taxon>Chromadorea</taxon>
        <taxon>Rhabditida</taxon>
        <taxon>Tylenchina</taxon>
        <taxon>Panagrolaimomorpha</taxon>
        <taxon>Strongyloidoidea</taxon>
        <taxon>Steinernematidae</taxon>
        <taxon>Steinernema</taxon>
    </lineage>
</organism>
<feature type="transmembrane region" description="Helical" evidence="2">
    <location>
        <begin position="250"/>
        <end position="271"/>
    </location>
</feature>
<dbReference type="AlphaFoldDB" id="A0A1I7YIQ2"/>